<evidence type="ECO:0000256" key="3">
    <source>
        <dbReference type="ARBA" id="ARBA00022737"/>
    </source>
</evidence>
<dbReference type="Proteomes" id="UP000694728">
    <property type="component" value="Unplaced"/>
</dbReference>
<dbReference type="Gene3D" id="2.60.120.200">
    <property type="match status" value="1"/>
</dbReference>
<evidence type="ECO:0000259" key="7">
    <source>
        <dbReference type="PROSITE" id="PS50197"/>
    </source>
</evidence>
<dbReference type="InterPro" id="IPR011993">
    <property type="entry name" value="PH-like_dom_sf"/>
</dbReference>
<feature type="region of interest" description="Disordered" evidence="6">
    <location>
        <begin position="1740"/>
        <end position="1761"/>
    </location>
</feature>
<dbReference type="PROSITE" id="PS50197">
    <property type="entry name" value="BEACH"/>
    <property type="match status" value="1"/>
</dbReference>
<feature type="compositionally biased region" description="Basic and acidic residues" evidence="6">
    <location>
        <begin position="1118"/>
        <end position="1153"/>
    </location>
</feature>
<evidence type="ECO:0000256" key="6">
    <source>
        <dbReference type="SAM" id="MobiDB-lite"/>
    </source>
</evidence>
<proteinExistence type="predicted"/>
<dbReference type="PANTHER" id="PTHR13743">
    <property type="entry name" value="BEIGE/BEACH-RELATED"/>
    <property type="match status" value="1"/>
</dbReference>
<dbReference type="InterPro" id="IPR000409">
    <property type="entry name" value="BEACH_dom"/>
</dbReference>
<feature type="compositionally biased region" description="Polar residues" evidence="6">
    <location>
        <begin position="1106"/>
        <end position="1116"/>
    </location>
</feature>
<feature type="region of interest" description="Disordered" evidence="6">
    <location>
        <begin position="1256"/>
        <end position="1277"/>
    </location>
</feature>
<feature type="compositionally biased region" description="Low complexity" evidence="6">
    <location>
        <begin position="1560"/>
        <end position="1581"/>
    </location>
</feature>
<dbReference type="Pfam" id="PF15787">
    <property type="entry name" value="DUF4704"/>
    <property type="match status" value="1"/>
</dbReference>
<feature type="repeat" description="WD" evidence="5">
    <location>
        <begin position="2746"/>
        <end position="2787"/>
    </location>
</feature>
<feature type="region of interest" description="Disordered" evidence="6">
    <location>
        <begin position="1"/>
        <end position="34"/>
    </location>
</feature>
<dbReference type="InterPro" id="IPR010508">
    <property type="entry name" value="NBEA-like_DUF1088"/>
</dbReference>
<keyword evidence="2 5" id="KW-0853">WD repeat</keyword>
<comment type="subcellular location">
    <subcellularLocation>
        <location evidence="1">Membrane</location>
    </subcellularLocation>
</comment>
<dbReference type="SMART" id="SM00320">
    <property type="entry name" value="WD40"/>
    <property type="match status" value="5"/>
</dbReference>
<dbReference type="InterPro" id="IPR031570">
    <property type="entry name" value="NBEA/BDCP_DUF4704"/>
</dbReference>
<dbReference type="Pfam" id="PF14844">
    <property type="entry name" value="PH_BEACH"/>
    <property type="match status" value="1"/>
</dbReference>
<feature type="compositionally biased region" description="Polar residues" evidence="6">
    <location>
        <begin position="973"/>
        <end position="992"/>
    </location>
</feature>
<dbReference type="FunFam" id="2.60.120.200:FF:000010">
    <property type="entry name" value="neurobeachin isoform X2"/>
    <property type="match status" value="1"/>
</dbReference>
<dbReference type="InterPro" id="IPR046852">
    <property type="entry name" value="Neurobeachin_a-sol"/>
</dbReference>
<dbReference type="FunFam" id="2.130.10.10:FF:000886">
    <property type="entry name" value="lipopolysaccharide-responsive and beige-like anchor protein isoform X1"/>
    <property type="match status" value="1"/>
</dbReference>
<dbReference type="InterPro" id="IPR050865">
    <property type="entry name" value="BEACH_Domain"/>
</dbReference>
<dbReference type="SUPFAM" id="SSF49899">
    <property type="entry name" value="Concanavalin A-like lectins/glucanases"/>
    <property type="match status" value="1"/>
</dbReference>
<dbReference type="InterPro" id="IPR015943">
    <property type="entry name" value="WD40/YVTN_repeat-like_dom_sf"/>
</dbReference>
<dbReference type="PANTHER" id="PTHR13743:SF64">
    <property type="entry name" value="LIPOPOLYSACCHARIDE-RESPONSIVE AND BEIGE-LIKE ANCHOR PROTEIN"/>
    <property type="match status" value="1"/>
</dbReference>
<dbReference type="InterPro" id="IPR036322">
    <property type="entry name" value="WD40_repeat_dom_sf"/>
</dbReference>
<dbReference type="InterPro" id="IPR046851">
    <property type="entry name" value="NBCH_WD40"/>
</dbReference>
<dbReference type="Ensembl" id="ENSSSCT00045018995.1">
    <property type="protein sequence ID" value="ENSSSCP00045013050.1"/>
    <property type="gene ID" value="ENSSSCG00045010790.1"/>
</dbReference>
<dbReference type="InterPro" id="IPR016024">
    <property type="entry name" value="ARM-type_fold"/>
</dbReference>
<dbReference type="FunFam" id="2.30.29.30:FF:000059">
    <property type="entry name" value="neurobeachin isoform X1"/>
    <property type="match status" value="1"/>
</dbReference>
<feature type="region of interest" description="Disordered" evidence="6">
    <location>
        <begin position="1536"/>
        <end position="1614"/>
    </location>
</feature>
<feature type="compositionally biased region" description="Low complexity" evidence="6">
    <location>
        <begin position="1605"/>
        <end position="1614"/>
    </location>
</feature>
<evidence type="ECO:0000256" key="1">
    <source>
        <dbReference type="ARBA" id="ARBA00004370"/>
    </source>
</evidence>
<dbReference type="PROSITE" id="PS51783">
    <property type="entry name" value="PH_BEACH"/>
    <property type="match status" value="1"/>
</dbReference>
<dbReference type="Gene3D" id="1.10.1540.10">
    <property type="entry name" value="BEACH domain"/>
    <property type="match status" value="1"/>
</dbReference>
<dbReference type="CDD" id="cd01201">
    <property type="entry name" value="PH_BEACH"/>
    <property type="match status" value="1"/>
</dbReference>
<dbReference type="CDD" id="cd06071">
    <property type="entry name" value="Beach"/>
    <property type="match status" value="1"/>
</dbReference>
<dbReference type="Pfam" id="PF06469">
    <property type="entry name" value="DUF1088"/>
    <property type="match status" value="1"/>
</dbReference>
<dbReference type="Pfam" id="PF13385">
    <property type="entry name" value="Laminin_G_3"/>
    <property type="match status" value="1"/>
</dbReference>
<evidence type="ECO:0000313" key="10">
    <source>
        <dbReference type="Proteomes" id="UP000694728"/>
    </source>
</evidence>
<dbReference type="Pfam" id="PF20425">
    <property type="entry name" value="Neurobeachin"/>
    <property type="match status" value="1"/>
</dbReference>
<feature type="domain" description="BEACH-type PH" evidence="8">
    <location>
        <begin position="2044"/>
        <end position="2152"/>
    </location>
</feature>
<sequence>MASEDNNVPSPPPTGDDEGGGGKEETPAEGGALSLKPGLPIRGIRMKFAVLTGLVEVGEVSNRDIVETIFNLLVGGQFDLEMNFIIQEGESIICMVDLLEKCDVTCQAEVWSMFTAILKKSIRNLQICTEVGLVEKVLGQIEKADSMIADLLVDMLGVLASYNLTVRELKLFFSKLQGDKGQWPPHAGKLLSVLKHMPQKYGPDAFFNFPGKSAAAIALPPIAKWPYQNGFTFHTWLRMDPVNNINVDKDKPYLYCFRTSKGLGYSAHFVGGCLIITSIKSKGKGFQHCVKFDFKPQKWYMVTIVHIYNRWKNSELRCYVNGELASYGEITWFVNTSDTFDKCFLGSSETADANRVFCGQMAAVYLFSEALNAAQIFAIYQLGLGYKGTFKFKAESDLFLAEHHKLLLYDGKLSSAIAFTYNPRATDAQLCLESSPKDNPSIFVHSPHALMLQDVKAVLTHSIQSAMHSIGGVQVLFPLFAQLDYKQYLSDEVDLTICSTLLAFIMELLKNSIAMQEQMLACKGFLVIGYSLEKSSKAHVSRAVLELCLAFSKYLSNLHNGMPLLKQLCDHILLNPAIWIHTPAKVQMTLYTYLSTEFIGTVNIYNAIRRVGTVLLIMHTLKYYYWAVNPQDRSGITPKGLDGPRPNQKEMLSLRAFLLMFIKQLVMKDDNLMDVLQLLVALMAEHPNSMIPAFDERNGLRVMYKLMASTSEGIRVQALKAMGYFLKHLAPKRKAEIMLGHGLFSLLAERLMLQTNLITMTTYNVLFEILIEQICTQVIHKQHPDPDSSVKIQNPQILKVIATLLRNSPQCPESIEVRRAFLSDMIKLFNNSRENRRSLLQCSVWQEWMLSLCYFNPKNSDEQKITEMVYAIFRILLYHAVKYEWGGWRVWVDTLSITHSKVTFEIHKENLASVFREHQGKVDEEIGPCSSSPDQAVSGISGDVNVGSQQSDTKDSPVPSHITRNSDEKSSLEKTSSVESASSAELQTCGTSNEERKTGQNNQEFLDEVPLEETLTNETINAGSLEVSSDMTEAMAISSNSFKTTDKDVMTVSEVTASINSPSEEDSSEVPEVLDKSMVEEEDDDDYVELKVESSPSEEASPSTELQDNSLSTAASEASERLDMFNNEHKLVFQEEEPASKKQTDAETHDPKDSGILTMTASGSSATSPGTPASQATGPSDIGQVLKEGEETTSFAGETKVISDSHGDIFESPTTSEQRIARLDVSSVATDTERLELKASTNMEAPQPHQPVLEMSRQQEQPGCGTAPDAVNGQRRDSRSMFRIPEFRWSQMHQRLLTDLLFSIETDIQMWRSHSTKTVMDFVNSSDNVIFVHNTIHLISQVMDSMIMACGGILPLLSAATSATHELENIEPTQGLSIEASVTFLQRLISLVDVLIFASSLGFTEIEAEKNMSSGGILRQCLRLVCAVAVRNCLECQQHSQLKNKGDTGKGQKTTHSLISMGKSGAKSPVDIITGGISPVRDFDRLLQDMDINRLRAVVFRDIEDSKQAQFLALAVVYFISVLMVSKYRDILEPQNERPGQSFKERGSESENLSVPDIESSSAALSPLTPPSVEESESTSSARRRDSGIGEETATGSGSNVDITPPVASPSVSAGPDAISEVLCTLSLEVNKSQESKNDGGHESDNKAAASVSVSKNVNVKDILRSLVNIPADGVTVDPALLPPTCLGVLGDLSVEQPVQFRSFDRSVIIATKKSTVLPSTLTTSIPTNAVSVVSSVDSAQASDAGRESPGGRSSSAKLPAVPAVGSVPQDQVSNMSITERLEHALEKAAPLLREIFVDFAPFLSRTLLGSHGQELLIEGTSLVCMKSSSSVVELVMLLCSQEWQNSIQKNAGLAFIELVNEGRLLSQTMKDHLVRVANEAEFILSRQRAEDIHRHAEFESLCAQYSADKREDEKMCDHLIRAAKYRDHVTATQLIQKIINILTDKHGAWGNSTVSRPREFWRLDYWEDDLRRRRRFVRNPLGSTHPEATLKTAVEHAADEDILAKGKQSIKSHALGNQNLENEILLEGDDDTLSSVEEKDLENLTGPVSLSTPAQLVAPSAVVKGTLSVTSSELYFEVDEEDPNFRKMDPKILAYTEGLHGKWLFTEIRSVFSRRYLLQNTALEIFMANRVAVMFNFPDSATVKKVVNYLPRVGIGTSFGLPQTRRISLASPRQLFKASNMTQRWQHREISNFEYLMFLNTIAGRSYNDLNQYPVFPWVITNYESEELDLTLPSNFRDLSKPIGALNPKRAAFFAERYESWEDDQVPKFHYGTHYSTASFVLAWLLRIEPFTTYFLNLQGGKFDHADRTFSSISRAWRNSQRDTSDIKELIPEFYYLPEMFVNFNDYNLGVMDDGTVVSDVELPPWARTSEEFVRINRLALESEFVSCQLHQWIDLIFGYKQQGPEAVRALNVFYYLTYEGAVNLNSISDPILREAVESQIRSFGQTPSQLLIEPHPPRGSAMQASPLMFTDQAQQDVIMVLKFPSNSPVTHVAANTQPGLAIPAVITVTANRLFAVNKWHNLPAHQGAVQDQPYQLPVEIDPLIASNTGMHRRQITDLLDQSIQVHSQCFVITSDNRYILICGFWDKSFRVYSTDTGKLIQVVFGHWDVVTCLTRSESYIGGNCYILSGSRDATLLLWYWNGKSSGIGDNPGSETTTPRAILTGHDYEVTCAAVCAELGLVLSGSKEGPCLIHSMNGDLLRTLEGPENCLRPKLIQASREGHCVIFYENGFFCTFSVNGKLQATMETDDNIRAIQLSRDGQYLLTGGDNGVVMVWQVSDLKQLFAYPGCDAGIRAMALSHDQRCIISGMASGSIVLFYNDFNRWHHEYQTRY</sequence>
<dbReference type="SUPFAM" id="SSF48371">
    <property type="entry name" value="ARM repeat"/>
    <property type="match status" value="1"/>
</dbReference>
<feature type="region of interest" description="Disordered" evidence="6">
    <location>
        <begin position="1053"/>
        <end position="1183"/>
    </location>
</feature>
<dbReference type="SUPFAM" id="SSF81837">
    <property type="entry name" value="BEACH domain"/>
    <property type="match status" value="1"/>
</dbReference>
<gene>
    <name evidence="9" type="primary">LRBA</name>
</gene>
<keyword evidence="4" id="KW-0472">Membrane</keyword>
<feature type="region of interest" description="Disordered" evidence="6">
    <location>
        <begin position="1442"/>
        <end position="1466"/>
    </location>
</feature>
<evidence type="ECO:0000256" key="4">
    <source>
        <dbReference type="ARBA" id="ARBA00023136"/>
    </source>
</evidence>
<evidence type="ECO:0000313" key="9">
    <source>
        <dbReference type="Ensembl" id="ENSSSCP00045013050.1"/>
    </source>
</evidence>
<dbReference type="InterPro" id="IPR013320">
    <property type="entry name" value="ConA-like_dom_sf"/>
</dbReference>
<feature type="region of interest" description="Disordered" evidence="6">
    <location>
        <begin position="922"/>
        <end position="1003"/>
    </location>
</feature>
<dbReference type="Gene3D" id="2.30.29.30">
    <property type="entry name" value="Pleckstrin-homology domain (PH domain)/Phosphotyrosine-binding domain (PTB)"/>
    <property type="match status" value="1"/>
</dbReference>
<protein>
    <submittedName>
        <fullName evidence="9">LPS responsive beige-like anchor protein</fullName>
    </submittedName>
</protein>
<organism evidence="9 10">
    <name type="scientific">Sus scrofa</name>
    <name type="common">Pig</name>
    <dbReference type="NCBI Taxonomy" id="9823"/>
    <lineage>
        <taxon>Eukaryota</taxon>
        <taxon>Metazoa</taxon>
        <taxon>Chordata</taxon>
        <taxon>Craniata</taxon>
        <taxon>Vertebrata</taxon>
        <taxon>Euteleostomi</taxon>
        <taxon>Mammalia</taxon>
        <taxon>Eutheria</taxon>
        <taxon>Laurasiatheria</taxon>
        <taxon>Artiodactyla</taxon>
        <taxon>Suina</taxon>
        <taxon>Suidae</taxon>
        <taxon>Sus</taxon>
    </lineage>
</organism>
<dbReference type="SUPFAM" id="SSF50978">
    <property type="entry name" value="WD40 repeat-like"/>
    <property type="match status" value="1"/>
</dbReference>
<dbReference type="Gene3D" id="2.130.10.10">
    <property type="entry name" value="YVTN repeat-like/Quinoprotein amine dehydrogenase"/>
    <property type="match status" value="2"/>
</dbReference>
<feature type="domain" description="BEACH" evidence="7">
    <location>
        <begin position="2171"/>
        <end position="2460"/>
    </location>
</feature>
<keyword evidence="3" id="KW-0677">Repeat</keyword>
<evidence type="ECO:0000256" key="5">
    <source>
        <dbReference type="PROSITE-ProRule" id="PRU00221"/>
    </source>
</evidence>
<dbReference type="Pfam" id="PF20426">
    <property type="entry name" value="NBCH_WD40"/>
    <property type="match status" value="1"/>
</dbReference>
<feature type="compositionally biased region" description="Low complexity" evidence="6">
    <location>
        <begin position="1093"/>
        <end position="1105"/>
    </location>
</feature>
<dbReference type="FunFam" id="1.10.1540.10:FF:000001">
    <property type="entry name" value="neurobeachin isoform X1"/>
    <property type="match status" value="1"/>
</dbReference>
<dbReference type="InterPro" id="IPR023362">
    <property type="entry name" value="PH-BEACH_dom"/>
</dbReference>
<evidence type="ECO:0000256" key="2">
    <source>
        <dbReference type="ARBA" id="ARBA00022574"/>
    </source>
</evidence>
<dbReference type="PROSITE" id="PS50082">
    <property type="entry name" value="WD_REPEATS_2"/>
    <property type="match status" value="1"/>
</dbReference>
<evidence type="ECO:0000259" key="8">
    <source>
        <dbReference type="PROSITE" id="PS51783"/>
    </source>
</evidence>
<accession>A0A8D1H6L9</accession>
<reference evidence="9" key="1">
    <citation type="submission" date="2025-08" db="UniProtKB">
        <authorList>
            <consortium name="Ensembl"/>
        </authorList>
    </citation>
    <scope>IDENTIFICATION</scope>
</reference>
<dbReference type="GO" id="GO:0005737">
    <property type="term" value="C:cytoplasm"/>
    <property type="evidence" value="ECO:0007669"/>
    <property type="project" value="UniProtKB-ARBA"/>
</dbReference>
<dbReference type="SMART" id="SM01026">
    <property type="entry name" value="Beach"/>
    <property type="match status" value="1"/>
</dbReference>
<dbReference type="SUPFAM" id="SSF50729">
    <property type="entry name" value="PH domain-like"/>
    <property type="match status" value="1"/>
</dbReference>
<dbReference type="GO" id="GO:0016020">
    <property type="term" value="C:membrane"/>
    <property type="evidence" value="ECO:0007669"/>
    <property type="project" value="UniProtKB-SubCell"/>
</dbReference>
<dbReference type="Pfam" id="PF02138">
    <property type="entry name" value="Beach"/>
    <property type="match status" value="1"/>
</dbReference>
<feature type="compositionally biased region" description="Low complexity" evidence="6">
    <location>
        <begin position="1160"/>
        <end position="1177"/>
    </location>
</feature>
<dbReference type="InterPro" id="IPR001680">
    <property type="entry name" value="WD40_rpt"/>
</dbReference>
<dbReference type="InterPro" id="IPR036372">
    <property type="entry name" value="BEACH_dom_sf"/>
</dbReference>
<name>A0A8D1H6L9_PIG</name>